<proteinExistence type="predicted"/>
<organism evidence="1 2">
    <name type="scientific">Ameca splendens</name>
    <dbReference type="NCBI Taxonomy" id="208324"/>
    <lineage>
        <taxon>Eukaryota</taxon>
        <taxon>Metazoa</taxon>
        <taxon>Chordata</taxon>
        <taxon>Craniata</taxon>
        <taxon>Vertebrata</taxon>
        <taxon>Euteleostomi</taxon>
        <taxon>Actinopterygii</taxon>
        <taxon>Neopterygii</taxon>
        <taxon>Teleostei</taxon>
        <taxon>Neoteleostei</taxon>
        <taxon>Acanthomorphata</taxon>
        <taxon>Ovalentaria</taxon>
        <taxon>Atherinomorphae</taxon>
        <taxon>Cyprinodontiformes</taxon>
        <taxon>Goodeidae</taxon>
        <taxon>Ameca</taxon>
    </lineage>
</organism>
<dbReference type="EMBL" id="JAHRIP010067391">
    <property type="protein sequence ID" value="MEQ2307541.1"/>
    <property type="molecule type" value="Genomic_DNA"/>
</dbReference>
<accession>A0ABV0ZNA5</accession>
<keyword evidence="2" id="KW-1185">Reference proteome</keyword>
<evidence type="ECO:0000313" key="1">
    <source>
        <dbReference type="EMBL" id="MEQ2307541.1"/>
    </source>
</evidence>
<comment type="caution">
    <text evidence="1">The sequence shown here is derived from an EMBL/GenBank/DDBJ whole genome shotgun (WGS) entry which is preliminary data.</text>
</comment>
<name>A0ABV0ZNA5_9TELE</name>
<dbReference type="Proteomes" id="UP001469553">
    <property type="component" value="Unassembled WGS sequence"/>
</dbReference>
<sequence length="75" mass="8833">MLLILFLDQYQQPVVELWTRDPKTFSHALIPFRRREQEELGGAGGRRKPRKILWDFLLHLSKVESTVQPYEPISG</sequence>
<protein>
    <submittedName>
        <fullName evidence="1">Uncharacterized protein</fullName>
    </submittedName>
</protein>
<reference evidence="1 2" key="1">
    <citation type="submission" date="2021-06" db="EMBL/GenBank/DDBJ databases">
        <authorList>
            <person name="Palmer J.M."/>
        </authorList>
    </citation>
    <scope>NUCLEOTIDE SEQUENCE [LARGE SCALE GENOMIC DNA]</scope>
    <source>
        <strain evidence="1 2">AS_MEX2019</strain>
        <tissue evidence="1">Muscle</tissue>
    </source>
</reference>
<gene>
    <name evidence="1" type="ORF">AMECASPLE_019374</name>
</gene>
<evidence type="ECO:0000313" key="2">
    <source>
        <dbReference type="Proteomes" id="UP001469553"/>
    </source>
</evidence>